<protein>
    <submittedName>
        <fullName evidence="8">BA75_01887T0</fullName>
    </submittedName>
</protein>
<dbReference type="SUPFAM" id="SSF54928">
    <property type="entry name" value="RNA-binding domain, RBD"/>
    <property type="match status" value="1"/>
</dbReference>
<feature type="compositionally biased region" description="Basic and acidic residues" evidence="6">
    <location>
        <begin position="223"/>
        <end position="240"/>
    </location>
</feature>
<dbReference type="Pfam" id="PF00076">
    <property type="entry name" value="RRM_1"/>
    <property type="match status" value="1"/>
</dbReference>
<dbReference type="GO" id="GO:0071011">
    <property type="term" value="C:precatalytic spliceosome"/>
    <property type="evidence" value="ECO:0007669"/>
    <property type="project" value="TreeGrafter"/>
</dbReference>
<dbReference type="InterPro" id="IPR035979">
    <property type="entry name" value="RBD_domain_sf"/>
</dbReference>
<evidence type="ECO:0000313" key="8">
    <source>
        <dbReference type="EMBL" id="ANZ75536.1"/>
    </source>
</evidence>
<dbReference type="GO" id="GO:0005685">
    <property type="term" value="C:U1 snRNP"/>
    <property type="evidence" value="ECO:0007669"/>
    <property type="project" value="TreeGrafter"/>
</dbReference>
<name>A0A1B2JBX6_PICPA</name>
<dbReference type="Gene3D" id="3.30.70.330">
    <property type="match status" value="1"/>
</dbReference>
<dbReference type="FunFam" id="3.30.70.330:FF:000132">
    <property type="entry name" value="Small nuclear ribonucleoprotein U11/U12 subunit 35"/>
    <property type="match status" value="1"/>
</dbReference>
<dbReference type="Pfam" id="PF12220">
    <property type="entry name" value="U1snRNP70_N"/>
    <property type="match status" value="1"/>
</dbReference>
<dbReference type="InterPro" id="IPR000504">
    <property type="entry name" value="RRM_dom"/>
</dbReference>
<dbReference type="GO" id="GO:0000398">
    <property type="term" value="P:mRNA splicing, via spliceosome"/>
    <property type="evidence" value="ECO:0007669"/>
    <property type="project" value="TreeGrafter"/>
</dbReference>
<dbReference type="CDD" id="cd21615">
    <property type="entry name" value="RRM_SNP1_like"/>
    <property type="match status" value="1"/>
</dbReference>
<evidence type="ECO:0000256" key="2">
    <source>
        <dbReference type="ARBA" id="ARBA00022884"/>
    </source>
</evidence>
<dbReference type="GO" id="GO:0071004">
    <property type="term" value="C:U2-type prespliceosome"/>
    <property type="evidence" value="ECO:0007669"/>
    <property type="project" value="TreeGrafter"/>
</dbReference>
<proteinExistence type="predicted"/>
<evidence type="ECO:0000256" key="3">
    <source>
        <dbReference type="ARBA" id="ARBA00023242"/>
    </source>
</evidence>
<dbReference type="AlphaFoldDB" id="A0A1B2JBX6"/>
<dbReference type="InterPro" id="IPR051183">
    <property type="entry name" value="U1_U11-U12_snRNP_70-35kDa"/>
</dbReference>
<dbReference type="PROSITE" id="PS50102">
    <property type="entry name" value="RRM"/>
    <property type="match status" value="1"/>
</dbReference>
<dbReference type="SMART" id="SM00360">
    <property type="entry name" value="RRM"/>
    <property type="match status" value="1"/>
</dbReference>
<dbReference type="InterPro" id="IPR022023">
    <property type="entry name" value="U1snRNP70_N"/>
</dbReference>
<organism evidence="8 9">
    <name type="scientific">Komagataella pastoris</name>
    <name type="common">Yeast</name>
    <name type="synonym">Pichia pastoris</name>
    <dbReference type="NCBI Taxonomy" id="4922"/>
    <lineage>
        <taxon>Eukaryota</taxon>
        <taxon>Fungi</taxon>
        <taxon>Dikarya</taxon>
        <taxon>Ascomycota</taxon>
        <taxon>Saccharomycotina</taxon>
        <taxon>Pichiomycetes</taxon>
        <taxon>Pichiales</taxon>
        <taxon>Pichiaceae</taxon>
        <taxon>Komagataella</taxon>
    </lineage>
</organism>
<evidence type="ECO:0000256" key="1">
    <source>
        <dbReference type="ARBA" id="ARBA00004123"/>
    </source>
</evidence>
<sequence>MNTVKESKGLTAAVNVRSSDSAASFPPVIAKLFEPKPPFKFLEPIDYPVEQRRTKVVHGVGSLLDLVNKYNEEVPYTVTEGNQQRQQRLKQEKRKLETEKLQRDLAAWNPEKDLNMIGDASRTIFVARLDYNSTEVDLQNSLGVFGEIDRIRVVRDVNTDKSKGYGFVVFKQPEDARTAYRNSSSLTINNRPVLVDIERGRTVKNWKPRRLGGGLGGRHYTRRQIEKLSRQAPRYDRYPPPERYSSSNRGAYRGGAGSGGFRSHGAGAREGGQGNYRSSDQRDNRRGGWNGQRRY</sequence>
<dbReference type="Proteomes" id="UP000094565">
    <property type="component" value="Chromosome 2"/>
</dbReference>
<feature type="region of interest" description="Disordered" evidence="6">
    <location>
        <begin position="206"/>
        <end position="295"/>
    </location>
</feature>
<evidence type="ECO:0000256" key="6">
    <source>
        <dbReference type="SAM" id="MobiDB-lite"/>
    </source>
</evidence>
<dbReference type="GO" id="GO:0030619">
    <property type="term" value="F:U1 snRNA binding"/>
    <property type="evidence" value="ECO:0007669"/>
    <property type="project" value="TreeGrafter"/>
</dbReference>
<accession>A0A1B2JBX6</accession>
<dbReference type="PANTHER" id="PTHR13952:SF5">
    <property type="entry name" value="U1 SMALL NUCLEAR RIBONUCLEOPROTEIN 70 KDA"/>
    <property type="match status" value="1"/>
</dbReference>
<dbReference type="EMBL" id="CP014585">
    <property type="protein sequence ID" value="ANZ75536.1"/>
    <property type="molecule type" value="Genomic_DNA"/>
</dbReference>
<dbReference type="GO" id="GO:0003729">
    <property type="term" value="F:mRNA binding"/>
    <property type="evidence" value="ECO:0007669"/>
    <property type="project" value="TreeGrafter"/>
</dbReference>
<reference evidence="8 9" key="1">
    <citation type="submission" date="2016-02" db="EMBL/GenBank/DDBJ databases">
        <title>Comparative genomic and transcriptomic foundation for Pichia pastoris.</title>
        <authorList>
            <person name="Love K.R."/>
            <person name="Shah K.A."/>
            <person name="Whittaker C.A."/>
            <person name="Wu J."/>
            <person name="Bartlett M.C."/>
            <person name="Ma D."/>
            <person name="Leeson R.L."/>
            <person name="Priest M."/>
            <person name="Young S.K."/>
            <person name="Love J.C."/>
        </authorList>
    </citation>
    <scope>NUCLEOTIDE SEQUENCE [LARGE SCALE GENOMIC DNA]</scope>
    <source>
        <strain evidence="8 9">ATCC 28485</strain>
    </source>
</reference>
<evidence type="ECO:0000256" key="4">
    <source>
        <dbReference type="ARBA" id="ARBA00023274"/>
    </source>
</evidence>
<feature type="domain" description="RRM" evidence="7">
    <location>
        <begin position="122"/>
        <end position="200"/>
    </location>
</feature>
<dbReference type="PANTHER" id="PTHR13952">
    <property type="entry name" value="U1 SMALL NUCLEAR RIBONUCLEOPROTEIN 70 KD"/>
    <property type="match status" value="1"/>
</dbReference>
<keyword evidence="9" id="KW-1185">Reference proteome</keyword>
<evidence type="ECO:0000259" key="7">
    <source>
        <dbReference type="PROSITE" id="PS50102"/>
    </source>
</evidence>
<gene>
    <name evidence="8" type="primary">SNP1</name>
    <name evidence="8" type="ORF">ATY40_BA7501887</name>
</gene>
<keyword evidence="2 5" id="KW-0694">RNA-binding</keyword>
<dbReference type="OrthoDB" id="4207594at2759"/>
<comment type="subcellular location">
    <subcellularLocation>
        <location evidence="1">Nucleus</location>
    </subcellularLocation>
</comment>
<dbReference type="InterPro" id="IPR012677">
    <property type="entry name" value="Nucleotide-bd_a/b_plait_sf"/>
</dbReference>
<keyword evidence="3" id="KW-0539">Nucleus</keyword>
<evidence type="ECO:0000256" key="5">
    <source>
        <dbReference type="PROSITE-ProRule" id="PRU00176"/>
    </source>
</evidence>
<keyword evidence="4" id="KW-0687">Ribonucleoprotein</keyword>
<feature type="compositionally biased region" description="Gly residues" evidence="6">
    <location>
        <begin position="252"/>
        <end position="274"/>
    </location>
</feature>
<evidence type="ECO:0000313" key="9">
    <source>
        <dbReference type="Proteomes" id="UP000094565"/>
    </source>
</evidence>